<dbReference type="Pfam" id="PF12950">
    <property type="entry name" value="TaqI_C"/>
    <property type="match status" value="1"/>
</dbReference>
<keyword evidence="4" id="KW-0949">S-adenosyl-L-methionine</keyword>
<keyword evidence="6" id="KW-0238">DNA-binding</keyword>
<evidence type="ECO:0000256" key="7">
    <source>
        <dbReference type="ARBA" id="ARBA00047942"/>
    </source>
</evidence>
<dbReference type="EC" id="2.1.1.72" evidence="1"/>
<evidence type="ECO:0000259" key="9">
    <source>
        <dbReference type="Pfam" id="PF12950"/>
    </source>
</evidence>
<organism evidence="10">
    <name type="scientific">termite gut metagenome</name>
    <dbReference type="NCBI Taxonomy" id="433724"/>
    <lineage>
        <taxon>unclassified sequences</taxon>
        <taxon>metagenomes</taxon>
        <taxon>organismal metagenomes</taxon>
    </lineage>
</organism>
<dbReference type="AlphaFoldDB" id="A0A5J4RLI3"/>
<keyword evidence="5" id="KW-0680">Restriction system</keyword>
<reference evidence="10" key="1">
    <citation type="submission" date="2019-03" db="EMBL/GenBank/DDBJ databases">
        <title>Single cell metagenomics reveals metabolic interactions within the superorganism composed of flagellate Streblomastix strix and complex community of Bacteroidetes bacteria on its surface.</title>
        <authorList>
            <person name="Treitli S.C."/>
            <person name="Kolisko M."/>
            <person name="Husnik F."/>
            <person name="Keeling P."/>
            <person name="Hampl V."/>
        </authorList>
    </citation>
    <scope>NUCLEOTIDE SEQUENCE</scope>
    <source>
        <strain evidence="10">STM</strain>
    </source>
</reference>
<comment type="catalytic activity">
    <reaction evidence="7">
        <text>a 2'-deoxyadenosine in DNA + S-adenosyl-L-methionine = an N(6)-methyl-2'-deoxyadenosine in DNA + S-adenosyl-L-homocysteine + H(+)</text>
        <dbReference type="Rhea" id="RHEA:15197"/>
        <dbReference type="Rhea" id="RHEA-COMP:12418"/>
        <dbReference type="Rhea" id="RHEA-COMP:12419"/>
        <dbReference type="ChEBI" id="CHEBI:15378"/>
        <dbReference type="ChEBI" id="CHEBI:57856"/>
        <dbReference type="ChEBI" id="CHEBI:59789"/>
        <dbReference type="ChEBI" id="CHEBI:90615"/>
        <dbReference type="ChEBI" id="CHEBI:90616"/>
        <dbReference type="EC" id="2.1.1.72"/>
    </reaction>
</comment>
<evidence type="ECO:0000256" key="1">
    <source>
        <dbReference type="ARBA" id="ARBA00011900"/>
    </source>
</evidence>
<dbReference type="InterPro" id="IPR002052">
    <property type="entry name" value="DNA_methylase_N6_adenine_CS"/>
</dbReference>
<dbReference type="GO" id="GO:0003677">
    <property type="term" value="F:DNA binding"/>
    <property type="evidence" value="ECO:0007669"/>
    <property type="project" value="UniProtKB-KW"/>
</dbReference>
<name>A0A5J4RLI3_9ZZZZ</name>
<dbReference type="Pfam" id="PF07669">
    <property type="entry name" value="Eco57I"/>
    <property type="match status" value="1"/>
</dbReference>
<gene>
    <name evidence="10" type="ORF">EZS27_017187</name>
</gene>
<keyword evidence="2 10" id="KW-0489">Methyltransferase</keyword>
<dbReference type="PANTHER" id="PTHR33841:SF1">
    <property type="entry name" value="DNA METHYLTRANSFERASE A"/>
    <property type="match status" value="1"/>
</dbReference>
<proteinExistence type="predicted"/>
<sequence length="556" mass="63873">MNIPSTIKSSGATFTPTALADFLSDKILKYINANRSVILDPACGDGALLVSIAEKINGSFDFELRGYETNIDYLFEAKNNLSQIVTEKQYKIELQDFIDFATPCTNDLFSTNQNQEFADIIIANPPYVRTQILGAKKSQQIARTYNLKGKIDLYFPFLIGMTNALKKDGIMGVITSNRYLTTKSGAEIRKFLLGNYDILEVIDLGDSKLFDAAVLPAILIGKKKTSKKQLAVPCHFTKIYEEFQPQKNTIKQNSVYDILQQESSGVYSVADGRFFSYSIGLLKHSHVKTDIWQMTNDLENQWIEKVQKNTAFCIGDKFKVRVGIKSCADNVFLNEHWDKEEFVPENKLLKPLISRENIERWTCTTENCMKVLYPHFSKDGKREIYDLQEFSNAEKYLNKHKTQLENRDYVMQAGRKWYEMWVPQNPESWKYPKLVFPDISVEAKFSYDESGAIVNGNCYWIVAQAEKEKDLLLLIQGVANSALMAQYHDLCFNNKLYSGRRRYLSQYIEKYPIPVPDNAFSKRIVEIVKLLNEKNYTSKSELENELNDCVLKSFGF</sequence>
<dbReference type="GO" id="GO:0009007">
    <property type="term" value="F:site-specific DNA-methyltransferase (adenine-specific) activity"/>
    <property type="evidence" value="ECO:0007669"/>
    <property type="project" value="UniProtKB-EC"/>
</dbReference>
<dbReference type="PRINTS" id="PR00507">
    <property type="entry name" value="N12N6MTFRASE"/>
</dbReference>
<dbReference type="PROSITE" id="PS00092">
    <property type="entry name" value="N6_MTASE"/>
    <property type="match status" value="1"/>
</dbReference>
<dbReference type="PANTHER" id="PTHR33841">
    <property type="entry name" value="DNA METHYLTRANSFERASE YEEA-RELATED"/>
    <property type="match status" value="1"/>
</dbReference>
<protein>
    <recommendedName>
        <fullName evidence="1">site-specific DNA-methyltransferase (adenine-specific)</fullName>
        <ecNumber evidence="1">2.1.1.72</ecNumber>
    </recommendedName>
</protein>
<dbReference type="InterPro" id="IPR011639">
    <property type="entry name" value="MethylTrfase_TaqI-like_dom"/>
</dbReference>
<accession>A0A5J4RLI3</accession>
<evidence type="ECO:0000313" key="10">
    <source>
        <dbReference type="EMBL" id="KAA6334498.1"/>
    </source>
</evidence>
<evidence type="ECO:0000256" key="3">
    <source>
        <dbReference type="ARBA" id="ARBA00022679"/>
    </source>
</evidence>
<dbReference type="InterPro" id="IPR025931">
    <property type="entry name" value="TaqI_C"/>
</dbReference>
<evidence type="ECO:0000256" key="4">
    <source>
        <dbReference type="ARBA" id="ARBA00022691"/>
    </source>
</evidence>
<dbReference type="GO" id="GO:0009307">
    <property type="term" value="P:DNA restriction-modification system"/>
    <property type="evidence" value="ECO:0007669"/>
    <property type="project" value="UniProtKB-KW"/>
</dbReference>
<dbReference type="InterPro" id="IPR050953">
    <property type="entry name" value="N4_N6_ade-DNA_methylase"/>
</dbReference>
<keyword evidence="3 10" id="KW-0808">Transferase</keyword>
<dbReference type="EMBL" id="SNRY01000991">
    <property type="protein sequence ID" value="KAA6334498.1"/>
    <property type="molecule type" value="Genomic_DNA"/>
</dbReference>
<feature type="domain" description="Type II methyltransferase M.TaqI-like" evidence="8">
    <location>
        <begin position="71"/>
        <end position="210"/>
    </location>
</feature>
<dbReference type="InterPro" id="IPR029063">
    <property type="entry name" value="SAM-dependent_MTases_sf"/>
</dbReference>
<dbReference type="SUPFAM" id="SSF53335">
    <property type="entry name" value="S-adenosyl-L-methionine-dependent methyltransferases"/>
    <property type="match status" value="1"/>
</dbReference>
<evidence type="ECO:0000256" key="6">
    <source>
        <dbReference type="ARBA" id="ARBA00023125"/>
    </source>
</evidence>
<dbReference type="GO" id="GO:0032259">
    <property type="term" value="P:methylation"/>
    <property type="evidence" value="ECO:0007669"/>
    <property type="project" value="UniProtKB-KW"/>
</dbReference>
<evidence type="ECO:0000256" key="2">
    <source>
        <dbReference type="ARBA" id="ARBA00022603"/>
    </source>
</evidence>
<evidence type="ECO:0000259" key="8">
    <source>
        <dbReference type="Pfam" id="PF07669"/>
    </source>
</evidence>
<comment type="caution">
    <text evidence="10">The sequence shown here is derived from an EMBL/GenBank/DDBJ whole genome shotgun (WGS) entry which is preliminary data.</text>
</comment>
<dbReference type="Gene3D" id="3.40.50.150">
    <property type="entry name" value="Vaccinia Virus protein VP39"/>
    <property type="match status" value="1"/>
</dbReference>
<feature type="domain" description="TaqI-like C-terminal specificity" evidence="9">
    <location>
        <begin position="392"/>
        <end position="513"/>
    </location>
</feature>
<evidence type="ECO:0000256" key="5">
    <source>
        <dbReference type="ARBA" id="ARBA00022747"/>
    </source>
</evidence>